<proteinExistence type="predicted"/>
<organism evidence="3 4">
    <name type="scientific">Variovorax paradoxus</name>
    <dbReference type="NCBI Taxonomy" id="34073"/>
    <lineage>
        <taxon>Bacteria</taxon>
        <taxon>Pseudomonadati</taxon>
        <taxon>Pseudomonadota</taxon>
        <taxon>Betaproteobacteria</taxon>
        <taxon>Burkholderiales</taxon>
        <taxon>Comamonadaceae</taxon>
        <taxon>Variovorax</taxon>
    </lineage>
</organism>
<sequence length="838" mass="87899">MSDPISTPNALIQVSNVFAFSGESLSTISNAGTFQANAAIFAAASRRRAGTIEVLSDGPSAVVSGIEQGAAKAAIGIPSAALVAARIVSAATLAGGINDALNVGQHVVQGNGAEALTESIGVGGQAGSAVLGARLLGGALAPFGPYVSAGGAFVGGLAGAFAGAQGAKSLGTYLTGGDTPDKLGPPLTLPNNTALIPTVTTSDGSQYALVQIEGKYTWFSIQDNLALPSRYVEVVSGAKAAELTGSYLQAAGFESQLTQAQAEAAQQQREALREAFARSEIHSANNMGPNGLLWGTPSAIGAHATQTWARSPEPGQALNILDVRNADGSASRIVQEVDRARGELLGEKTYENHSASPDGFRLVATSDYQSGVHWTLNRETGVMEQAGGTPAKAGGPSVEDGFAPDGSPLGLAATVIHEGRAHTTIWARDAATGHYTETETITRRDGAGNVTQSATEVRTYAADGTQLQSAAPQNPARNEEGAVHAIPGSFRTTAPATAPAQQDPIPQITTHESRVVPTPGGMSFAEAHRRRDEPEQISPGSLRPVGKLDTSQMDKGSPLYRMHLAQEQAHMRDLEIALAQDRERFKNEPSPQRTRQSSVERTQERVQEQAPAPSREEHVPNRQGAAGERAATLPPSQPMAQPAAAAIAAAQAEAAAAQARAAAAQAELAAMREQVARMAEQRRPDGLERRDERDERDPISETAATAAADASRPLLREFSDPRHPQHALYNTLKEVLPEGTSPRWVAQATAACYMSNIRKPDDLGDVHGINGTVLFRSTSLPGRYATLEATEPLRTMQQTMQDVQQFDEQRAIERAQAQAQAQAAAQANQQQGPVMGGR</sequence>
<evidence type="ECO:0000256" key="1">
    <source>
        <dbReference type="SAM" id="Coils"/>
    </source>
</evidence>
<evidence type="ECO:0000313" key="3">
    <source>
        <dbReference type="EMBL" id="QGW81895.1"/>
    </source>
</evidence>
<gene>
    <name evidence="3" type="ORF">GOQ09_09965</name>
</gene>
<feature type="region of interest" description="Disordered" evidence="2">
    <location>
        <begin position="812"/>
        <end position="838"/>
    </location>
</feature>
<dbReference type="OrthoDB" id="8860019at2"/>
<feature type="compositionally biased region" description="Polar residues" evidence="2">
    <location>
        <begin position="589"/>
        <end position="600"/>
    </location>
</feature>
<protein>
    <submittedName>
        <fullName evidence="3">Uncharacterized protein</fullName>
    </submittedName>
</protein>
<dbReference type="Proteomes" id="UP000425817">
    <property type="component" value="Chromosome"/>
</dbReference>
<feature type="region of interest" description="Disordered" evidence="2">
    <location>
        <begin position="676"/>
        <end position="713"/>
    </location>
</feature>
<name>A0A6I6HGZ3_VARPD</name>
<reference evidence="3 4" key="1">
    <citation type="submission" date="2019-12" db="EMBL/GenBank/DDBJ databases">
        <title>Hybrid Genome Assemblies of two High G+C Isolates from Undergraduate Microbiology Courses.</title>
        <authorList>
            <person name="Ne Ville C.J."/>
            <person name="Enright D."/>
            <person name="Hernandez I."/>
            <person name="Dodsworth J."/>
            <person name="Orwin P.M."/>
        </authorList>
    </citation>
    <scope>NUCLEOTIDE SEQUENCE [LARGE SCALE GENOMIC DNA]</scope>
    <source>
        <strain evidence="3 4">CSUSB</strain>
    </source>
</reference>
<dbReference type="AlphaFoldDB" id="A0A6I6HGZ3"/>
<feature type="region of interest" description="Disordered" evidence="2">
    <location>
        <begin position="492"/>
        <end position="555"/>
    </location>
</feature>
<accession>A0A6I6HGZ3</accession>
<feature type="compositionally biased region" description="Basic and acidic residues" evidence="2">
    <location>
        <begin position="679"/>
        <end position="699"/>
    </location>
</feature>
<evidence type="ECO:0000256" key="2">
    <source>
        <dbReference type="SAM" id="MobiDB-lite"/>
    </source>
</evidence>
<feature type="compositionally biased region" description="Low complexity" evidence="2">
    <location>
        <begin position="815"/>
        <end position="831"/>
    </location>
</feature>
<evidence type="ECO:0000313" key="4">
    <source>
        <dbReference type="Proteomes" id="UP000425817"/>
    </source>
</evidence>
<dbReference type="EMBL" id="CP046622">
    <property type="protein sequence ID" value="QGW81895.1"/>
    <property type="molecule type" value="Genomic_DNA"/>
</dbReference>
<feature type="coiled-coil region" evidence="1">
    <location>
        <begin position="250"/>
        <end position="282"/>
    </location>
</feature>
<feature type="region of interest" description="Disordered" evidence="2">
    <location>
        <begin position="582"/>
        <end position="639"/>
    </location>
</feature>
<keyword evidence="1" id="KW-0175">Coiled coil</keyword>
<dbReference type="RefSeq" id="WP_157613279.1">
    <property type="nucleotide sequence ID" value="NZ_CP046622.1"/>
</dbReference>
<feature type="compositionally biased region" description="Low complexity" evidence="2">
    <location>
        <begin position="492"/>
        <end position="510"/>
    </location>
</feature>